<dbReference type="Gene3D" id="1.25.40.10">
    <property type="entry name" value="Tetratricopeptide repeat domain"/>
    <property type="match status" value="1"/>
</dbReference>
<evidence type="ECO:0000313" key="4">
    <source>
        <dbReference type="EMBL" id="RZU39546.1"/>
    </source>
</evidence>
<keyword evidence="3" id="KW-0732">Signal</keyword>
<sequence length="252" mass="26844">MMSRLSIRVLPLIALFAMTALVCAQTPLPAAPCPQKTDKASGSSEGKPQPGNDPCAASTGKEAPTAQRFPFPGESDPPKTQPQQNPPDAPAPGKPPSTADKFPFPTSAPPMPGSEPGSSSSGSSSSSSDDPANTPSADKPPLDDKADSPKPSGRRRLPKVEKLQTDEDRAEEDLKVSKFYEDAGNLNAAYLRAQDAVKSLPSDPETHFALAHVAEKLEKREEAIAEYNAYLKLNPDGLRIKQARKALEQLQH</sequence>
<dbReference type="AlphaFoldDB" id="A0A4V6MFT1"/>
<feature type="chain" id="PRO_5020237906" evidence="3">
    <location>
        <begin position="25"/>
        <end position="252"/>
    </location>
</feature>
<evidence type="ECO:0000256" key="2">
    <source>
        <dbReference type="SAM" id="MobiDB-lite"/>
    </source>
</evidence>
<dbReference type="RefSeq" id="WP_130417738.1">
    <property type="nucleotide sequence ID" value="NZ_SHKW01000001.1"/>
</dbReference>
<evidence type="ECO:0000256" key="1">
    <source>
        <dbReference type="PROSITE-ProRule" id="PRU00339"/>
    </source>
</evidence>
<accession>A0A4V6MFT1</accession>
<proteinExistence type="predicted"/>
<dbReference type="SUPFAM" id="SSF48452">
    <property type="entry name" value="TPR-like"/>
    <property type="match status" value="1"/>
</dbReference>
<dbReference type="InterPro" id="IPR011990">
    <property type="entry name" value="TPR-like_helical_dom_sf"/>
</dbReference>
<evidence type="ECO:0000313" key="5">
    <source>
        <dbReference type="Proteomes" id="UP000292958"/>
    </source>
</evidence>
<dbReference type="EMBL" id="SHKW01000001">
    <property type="protein sequence ID" value="RZU39546.1"/>
    <property type="molecule type" value="Genomic_DNA"/>
</dbReference>
<evidence type="ECO:0000256" key="3">
    <source>
        <dbReference type="SAM" id="SignalP"/>
    </source>
</evidence>
<feature type="compositionally biased region" description="Pro residues" evidence="2">
    <location>
        <begin position="84"/>
        <end position="95"/>
    </location>
</feature>
<feature type="region of interest" description="Disordered" evidence="2">
    <location>
        <begin position="32"/>
        <end position="170"/>
    </location>
</feature>
<name>A0A4V6MFT1_9BACT</name>
<keyword evidence="1" id="KW-0802">TPR repeat</keyword>
<protein>
    <submittedName>
        <fullName evidence="4">Uncharacterized protein</fullName>
    </submittedName>
</protein>
<organism evidence="4 5">
    <name type="scientific">Edaphobacter modestus</name>
    <dbReference type="NCBI Taxonomy" id="388466"/>
    <lineage>
        <taxon>Bacteria</taxon>
        <taxon>Pseudomonadati</taxon>
        <taxon>Acidobacteriota</taxon>
        <taxon>Terriglobia</taxon>
        <taxon>Terriglobales</taxon>
        <taxon>Acidobacteriaceae</taxon>
        <taxon>Edaphobacter</taxon>
    </lineage>
</organism>
<feature type="compositionally biased region" description="Basic and acidic residues" evidence="2">
    <location>
        <begin position="158"/>
        <end position="170"/>
    </location>
</feature>
<gene>
    <name evidence="4" type="ORF">BDD14_0931</name>
</gene>
<dbReference type="OrthoDB" id="116325at2"/>
<comment type="caution">
    <text evidence="4">The sequence shown here is derived from an EMBL/GenBank/DDBJ whole genome shotgun (WGS) entry which is preliminary data.</text>
</comment>
<feature type="repeat" description="TPR" evidence="1">
    <location>
        <begin position="204"/>
        <end position="237"/>
    </location>
</feature>
<feature type="compositionally biased region" description="Low complexity" evidence="2">
    <location>
        <begin position="114"/>
        <end position="137"/>
    </location>
</feature>
<reference evidence="4 5" key="1">
    <citation type="submission" date="2019-02" db="EMBL/GenBank/DDBJ databases">
        <title>Genomic Encyclopedia of Archaeal and Bacterial Type Strains, Phase II (KMG-II): from individual species to whole genera.</title>
        <authorList>
            <person name="Goeker M."/>
        </authorList>
    </citation>
    <scope>NUCLEOTIDE SEQUENCE [LARGE SCALE GENOMIC DNA]</scope>
    <source>
        <strain evidence="4 5">DSM 18101</strain>
    </source>
</reference>
<dbReference type="PROSITE" id="PS50005">
    <property type="entry name" value="TPR"/>
    <property type="match status" value="1"/>
</dbReference>
<feature type="signal peptide" evidence="3">
    <location>
        <begin position="1"/>
        <end position="24"/>
    </location>
</feature>
<keyword evidence="5" id="KW-1185">Reference proteome</keyword>
<dbReference type="InterPro" id="IPR019734">
    <property type="entry name" value="TPR_rpt"/>
</dbReference>
<dbReference type="Proteomes" id="UP000292958">
    <property type="component" value="Unassembled WGS sequence"/>
</dbReference>